<gene>
    <name evidence="2" type="ORF">DSM104329_02433</name>
</gene>
<dbReference type="Pfam" id="PF00196">
    <property type="entry name" value="GerE"/>
    <property type="match status" value="1"/>
</dbReference>
<dbReference type="Gene3D" id="1.25.40.10">
    <property type="entry name" value="Tetratricopeptide repeat domain"/>
    <property type="match status" value="1"/>
</dbReference>
<proteinExistence type="predicted"/>
<dbReference type="EMBL" id="CP087164">
    <property type="protein sequence ID" value="UGS36036.1"/>
    <property type="molecule type" value="Genomic_DNA"/>
</dbReference>
<dbReference type="KEGG" id="sbae:DSM104329_02433"/>
<dbReference type="InterPro" id="IPR016032">
    <property type="entry name" value="Sig_transdc_resp-reg_C-effctor"/>
</dbReference>
<protein>
    <recommendedName>
        <fullName evidence="1">HTH luxR-type domain-containing protein</fullName>
    </recommendedName>
</protein>
<evidence type="ECO:0000259" key="1">
    <source>
        <dbReference type="PROSITE" id="PS50043"/>
    </source>
</evidence>
<evidence type="ECO:0000313" key="3">
    <source>
        <dbReference type="Proteomes" id="UP001162834"/>
    </source>
</evidence>
<dbReference type="AlphaFoldDB" id="A0A9E6XYB5"/>
<dbReference type="Gene3D" id="3.40.50.300">
    <property type="entry name" value="P-loop containing nucleotide triphosphate hydrolases"/>
    <property type="match status" value="1"/>
</dbReference>
<dbReference type="PANTHER" id="PTHR47691">
    <property type="entry name" value="REGULATOR-RELATED"/>
    <property type="match status" value="1"/>
</dbReference>
<dbReference type="SUPFAM" id="SSF46894">
    <property type="entry name" value="C-terminal effector domain of the bipartite response regulators"/>
    <property type="match status" value="1"/>
</dbReference>
<dbReference type="InterPro" id="IPR000792">
    <property type="entry name" value="Tscrpt_reg_LuxR_C"/>
</dbReference>
<dbReference type="GO" id="GO:0003677">
    <property type="term" value="F:DNA binding"/>
    <property type="evidence" value="ECO:0007669"/>
    <property type="project" value="InterPro"/>
</dbReference>
<feature type="domain" description="HTH luxR-type" evidence="1">
    <location>
        <begin position="676"/>
        <end position="741"/>
    </location>
</feature>
<sequence>MGREQLLELLRGELARHRAVTLCGTGGVGKSRLAQRLVETATDSFPGGIHFVDIEGVGERPILERQVLDALRAEGSGGRERRAGSLAVLLVLDGCETMTDDARELVAELADRHPHLHVLAVGRTAAILGRGTTVTVPALSLPGELGTLSIGCATQSEAVRLFIDRARAVRAEFEMTTSNCATIVDLCRAVDGLPAAIELTASWVRTLSLDETLRRVLRDPGSLCRRRSAVSDRLRGLAPRSFELCTDEERQLWAGLSVFQGAFDLAAAEAVCGAVCVPANVLLDVLAALVDHSVVVADVDDSEPRFRLPWAMRQFGAEALGGNGNFDQLRDAHAAWYATVLASGAHNWLGPRQWSWSRRLHMDQANVVAAIDYRASRSDTIDDALKMASDLLLYWLTSGDVGDGRDVLCNALQAAPAGHRSPALTRALLTAGYLHIVQGHLRDAEALIAAAHDATDAMLPLEAAFHLHVQGMLELARGRPDEASISLEQALSTYASVDEVRARTLWLDALGFATVLAATRGDFDAVRRYEAKGLANSAQHQDELLRGYIDYGAALAMFVQGDISEAAQRARGTIRDTRDELLTAHCLELLVWCSARKRDTRRAAILLGAVDRRWHRLGGRLSGLEAALPFRRDADERCRAALGEGAFATAYDSGAGMSREEIWEHLAAAASGGAQVAGNDDPLTRREREVAALIAQGMTNREIADSLMISPRTAESHVDHIMSKLNVTNRVQIAAWWVSRADATRV</sequence>
<reference evidence="2" key="1">
    <citation type="journal article" date="2022" name="Int. J. Syst. Evol. Microbiol.">
        <title>Pseudomonas aegrilactucae sp. nov. and Pseudomonas morbosilactucae sp. nov., pathogens causing bacterial rot of lettuce in Japan.</title>
        <authorList>
            <person name="Sawada H."/>
            <person name="Fujikawa T."/>
            <person name="Satou M."/>
        </authorList>
    </citation>
    <scope>NUCLEOTIDE SEQUENCE</scope>
    <source>
        <strain evidence="2">0166_1</strain>
    </source>
</reference>
<dbReference type="GO" id="GO:0006355">
    <property type="term" value="P:regulation of DNA-templated transcription"/>
    <property type="evidence" value="ECO:0007669"/>
    <property type="project" value="InterPro"/>
</dbReference>
<dbReference type="Pfam" id="PF25872">
    <property type="entry name" value="HTH_77"/>
    <property type="match status" value="1"/>
</dbReference>
<dbReference type="PROSITE" id="PS50043">
    <property type="entry name" value="HTH_LUXR_2"/>
    <property type="match status" value="1"/>
</dbReference>
<dbReference type="InterPro" id="IPR058852">
    <property type="entry name" value="HTH_77"/>
</dbReference>
<dbReference type="InterPro" id="IPR011990">
    <property type="entry name" value="TPR-like_helical_dom_sf"/>
</dbReference>
<dbReference type="PRINTS" id="PR00038">
    <property type="entry name" value="HTHLUXR"/>
</dbReference>
<dbReference type="CDD" id="cd06170">
    <property type="entry name" value="LuxR_C_like"/>
    <property type="match status" value="1"/>
</dbReference>
<evidence type="ECO:0000313" key="2">
    <source>
        <dbReference type="EMBL" id="UGS36036.1"/>
    </source>
</evidence>
<keyword evidence="3" id="KW-1185">Reference proteome</keyword>
<dbReference type="PANTHER" id="PTHR47691:SF3">
    <property type="entry name" value="HTH-TYPE TRANSCRIPTIONAL REGULATOR RV0890C-RELATED"/>
    <property type="match status" value="1"/>
</dbReference>
<dbReference type="InterPro" id="IPR036388">
    <property type="entry name" value="WH-like_DNA-bd_sf"/>
</dbReference>
<dbReference type="SMART" id="SM00421">
    <property type="entry name" value="HTH_LUXR"/>
    <property type="match status" value="1"/>
</dbReference>
<accession>A0A9E6XYB5</accession>
<dbReference type="Proteomes" id="UP001162834">
    <property type="component" value="Chromosome"/>
</dbReference>
<dbReference type="SUPFAM" id="SSF48452">
    <property type="entry name" value="TPR-like"/>
    <property type="match status" value="1"/>
</dbReference>
<dbReference type="Gene3D" id="1.10.10.10">
    <property type="entry name" value="Winged helix-like DNA-binding domain superfamily/Winged helix DNA-binding domain"/>
    <property type="match status" value="1"/>
</dbReference>
<name>A0A9E6XYB5_9ACTN</name>
<organism evidence="2 3">
    <name type="scientific">Capillimicrobium parvum</name>
    <dbReference type="NCBI Taxonomy" id="2884022"/>
    <lineage>
        <taxon>Bacteria</taxon>
        <taxon>Bacillati</taxon>
        <taxon>Actinomycetota</taxon>
        <taxon>Thermoleophilia</taxon>
        <taxon>Solirubrobacterales</taxon>
        <taxon>Capillimicrobiaceae</taxon>
        <taxon>Capillimicrobium</taxon>
    </lineage>
</organism>
<dbReference type="InterPro" id="IPR027417">
    <property type="entry name" value="P-loop_NTPase"/>
</dbReference>
<dbReference type="SUPFAM" id="SSF52540">
    <property type="entry name" value="P-loop containing nucleoside triphosphate hydrolases"/>
    <property type="match status" value="1"/>
</dbReference>